<dbReference type="STRING" id="1464122.SAMN05421737_104100"/>
<dbReference type="Proteomes" id="UP000242662">
    <property type="component" value="Unassembled WGS sequence"/>
</dbReference>
<keyword evidence="2" id="KW-1185">Reference proteome</keyword>
<dbReference type="AlphaFoldDB" id="A0A1G6HNM0"/>
<gene>
    <name evidence="1" type="ORF">SAMN05421737_104100</name>
</gene>
<proteinExistence type="predicted"/>
<protein>
    <submittedName>
        <fullName evidence="1">Uncharacterized protein</fullName>
    </submittedName>
</protein>
<evidence type="ECO:0000313" key="2">
    <source>
        <dbReference type="Proteomes" id="UP000242662"/>
    </source>
</evidence>
<dbReference type="EMBL" id="FMYM01000004">
    <property type="protein sequence ID" value="SDB95917.1"/>
    <property type="molecule type" value="Genomic_DNA"/>
</dbReference>
<name>A0A1G6HNM0_9BACI</name>
<sequence>MKRVLCVVVMAICLTVGMGTSGDVQVTGGGVPVTTN</sequence>
<reference evidence="2" key="1">
    <citation type="submission" date="2016-09" db="EMBL/GenBank/DDBJ databases">
        <authorList>
            <person name="Varghese N."/>
            <person name="Submissions S."/>
        </authorList>
    </citation>
    <scope>NUCLEOTIDE SEQUENCE [LARGE SCALE GENOMIC DNA]</scope>
    <source>
        <strain evidence="2">25nlg</strain>
    </source>
</reference>
<accession>A0A1G6HNM0</accession>
<evidence type="ECO:0000313" key="1">
    <source>
        <dbReference type="EMBL" id="SDB95917.1"/>
    </source>
</evidence>
<organism evidence="1 2">
    <name type="scientific">Shouchella lonarensis</name>
    <dbReference type="NCBI Taxonomy" id="1464122"/>
    <lineage>
        <taxon>Bacteria</taxon>
        <taxon>Bacillati</taxon>
        <taxon>Bacillota</taxon>
        <taxon>Bacilli</taxon>
        <taxon>Bacillales</taxon>
        <taxon>Bacillaceae</taxon>
        <taxon>Shouchella</taxon>
    </lineage>
</organism>